<dbReference type="eggNOG" id="COG0604">
    <property type="taxonomic scope" value="Bacteria"/>
</dbReference>
<dbReference type="KEGG" id="mpa:MAP_1180c"/>
<dbReference type="Pfam" id="PF08240">
    <property type="entry name" value="ADH_N"/>
    <property type="match status" value="1"/>
</dbReference>
<dbReference type="InterPro" id="IPR036291">
    <property type="entry name" value="NAD(P)-bd_dom_sf"/>
</dbReference>
<keyword evidence="5" id="KW-1185">Reference proteome</keyword>
<dbReference type="HOGENOM" id="CLU_026673_3_1_11"/>
<dbReference type="Gene3D" id="3.40.50.720">
    <property type="entry name" value="NAD(P)-binding Rossmann-like Domain"/>
    <property type="match status" value="1"/>
</dbReference>
<dbReference type="GO" id="GO:0005829">
    <property type="term" value="C:cytosol"/>
    <property type="evidence" value="ECO:0007669"/>
    <property type="project" value="TreeGrafter"/>
</dbReference>
<dbReference type="InterPro" id="IPR011032">
    <property type="entry name" value="GroES-like_sf"/>
</dbReference>
<accession>Q741B2</accession>
<sequence>MPGHDKHMHAIEVSETGGPEVLRYVETPTPTAGPGQVLIKAEAIGVNYIDTYFRSGQYPRELPFIIGQELCGTVAAAGDGVDGFNVGDRVVSAAATGGYAEYATAPASLTAHVPDGVAADVAASALLKGLTAHYLLKSVYPVQAGDTVLVHAGAGGVGLILTQWAHLLGARVITTVSTPEKARRSAQAGADEVLSYPDDADEFGSRIRALTDGAGVAAVYDGVGASTFDASLASLAVRGTLALFGAASGPVPPFDPQRLNAAGSVFLTRPSLAHFIRTGQEFSWRAEELFAAIAAGDITVEVGGRYPLADAARAHRDLQGRKTTGSIVLLP</sequence>
<dbReference type="InterPro" id="IPR020843">
    <property type="entry name" value="ER"/>
</dbReference>
<dbReference type="Proteomes" id="UP000000580">
    <property type="component" value="Chromosome"/>
</dbReference>
<dbReference type="PANTHER" id="PTHR48106:SF13">
    <property type="entry name" value="QUINONE OXIDOREDUCTASE-RELATED"/>
    <property type="match status" value="1"/>
</dbReference>
<name>Q741B2_MYCPA</name>
<protein>
    <submittedName>
        <fullName evidence="4">Qor</fullName>
    </submittedName>
</protein>
<gene>
    <name evidence="4" type="primary">qor</name>
    <name evidence="4" type="ordered locus">MAP_1180c</name>
</gene>
<proteinExistence type="predicted"/>
<dbReference type="AlphaFoldDB" id="Q741B2"/>
<dbReference type="GO" id="GO:0003960">
    <property type="term" value="F:quinone reductase (NADPH) activity"/>
    <property type="evidence" value="ECO:0007669"/>
    <property type="project" value="InterPro"/>
</dbReference>
<feature type="domain" description="Enoyl reductase (ER)" evidence="3">
    <location>
        <begin position="17"/>
        <end position="329"/>
    </location>
</feature>
<dbReference type="SUPFAM" id="SSF51735">
    <property type="entry name" value="NAD(P)-binding Rossmann-fold domains"/>
    <property type="match status" value="1"/>
</dbReference>
<evidence type="ECO:0000313" key="4">
    <source>
        <dbReference type="EMBL" id="AAS03497.1"/>
    </source>
</evidence>
<dbReference type="InterPro" id="IPR047618">
    <property type="entry name" value="QOR-like"/>
</dbReference>
<dbReference type="PANTHER" id="PTHR48106">
    <property type="entry name" value="QUINONE OXIDOREDUCTASE PIG3-RELATED"/>
    <property type="match status" value="1"/>
</dbReference>
<dbReference type="GO" id="GO:0070402">
    <property type="term" value="F:NADPH binding"/>
    <property type="evidence" value="ECO:0007669"/>
    <property type="project" value="TreeGrafter"/>
</dbReference>
<organism evidence="4 5">
    <name type="scientific">Mycolicibacterium paratuberculosis (strain ATCC BAA-968 / K-10)</name>
    <name type="common">Mycobacterium paratuberculosis</name>
    <dbReference type="NCBI Taxonomy" id="262316"/>
    <lineage>
        <taxon>Bacteria</taxon>
        <taxon>Bacillati</taxon>
        <taxon>Actinomycetota</taxon>
        <taxon>Actinomycetes</taxon>
        <taxon>Mycobacteriales</taxon>
        <taxon>Mycobacteriaceae</taxon>
        <taxon>Mycobacterium</taxon>
        <taxon>Mycobacterium avium complex (MAC)</taxon>
    </lineage>
</organism>
<keyword evidence="2" id="KW-0560">Oxidoreductase</keyword>
<dbReference type="SMART" id="SM00829">
    <property type="entry name" value="PKS_ER"/>
    <property type="match status" value="1"/>
</dbReference>
<dbReference type="STRING" id="262316.MAP_1180c"/>
<keyword evidence="1" id="KW-0521">NADP</keyword>
<dbReference type="SUPFAM" id="SSF50129">
    <property type="entry name" value="GroES-like"/>
    <property type="match status" value="1"/>
</dbReference>
<dbReference type="EMBL" id="AE016958">
    <property type="protein sequence ID" value="AAS03497.1"/>
    <property type="molecule type" value="Genomic_DNA"/>
</dbReference>
<dbReference type="FunFam" id="3.40.50.720:FF:000053">
    <property type="entry name" value="Quinone oxidoreductase 1"/>
    <property type="match status" value="1"/>
</dbReference>
<dbReference type="Gene3D" id="3.90.180.10">
    <property type="entry name" value="Medium-chain alcohol dehydrogenases, catalytic domain"/>
    <property type="match status" value="1"/>
</dbReference>
<evidence type="ECO:0000313" key="5">
    <source>
        <dbReference type="Proteomes" id="UP000000580"/>
    </source>
</evidence>
<dbReference type="InterPro" id="IPR013154">
    <property type="entry name" value="ADH-like_N"/>
</dbReference>
<dbReference type="GO" id="GO:0035925">
    <property type="term" value="F:mRNA 3'-UTR AU-rich region binding"/>
    <property type="evidence" value="ECO:0007669"/>
    <property type="project" value="TreeGrafter"/>
</dbReference>
<dbReference type="InterPro" id="IPR013149">
    <property type="entry name" value="ADH-like_C"/>
</dbReference>
<dbReference type="CDD" id="cd05286">
    <property type="entry name" value="QOR2"/>
    <property type="match status" value="1"/>
</dbReference>
<reference evidence="4 5" key="1">
    <citation type="journal article" date="2005" name="Proc. Natl. Acad. Sci. U.S.A.">
        <title>The complete genome sequence of Mycobacterium avium subspecies paratuberculosis.</title>
        <authorList>
            <person name="Li L."/>
            <person name="Bannantine J.P."/>
            <person name="Zhang Q."/>
            <person name="Amonsin A."/>
            <person name="May B.J."/>
            <person name="Alt D."/>
            <person name="Banerji N."/>
            <person name="Kanjilal S."/>
            <person name="Kapur V."/>
        </authorList>
    </citation>
    <scope>NUCLEOTIDE SEQUENCE [LARGE SCALE GENOMIC DNA]</scope>
    <source>
        <strain evidence="5">ATCC BAA-968 / K-10</strain>
    </source>
</reference>
<evidence type="ECO:0000259" key="3">
    <source>
        <dbReference type="SMART" id="SM00829"/>
    </source>
</evidence>
<evidence type="ECO:0000256" key="2">
    <source>
        <dbReference type="ARBA" id="ARBA00023002"/>
    </source>
</evidence>
<dbReference type="Pfam" id="PF00107">
    <property type="entry name" value="ADH_zinc_N"/>
    <property type="match status" value="1"/>
</dbReference>
<evidence type="ECO:0000256" key="1">
    <source>
        <dbReference type="ARBA" id="ARBA00022857"/>
    </source>
</evidence>